<protein>
    <recommendedName>
        <fullName evidence="7">Acyl carrier protein</fullName>
        <shortName evidence="7">ACP</shortName>
    </recommendedName>
</protein>
<keyword evidence="10" id="KW-1185">Reference proteome</keyword>
<evidence type="ECO:0000259" key="8">
    <source>
        <dbReference type="PROSITE" id="PS50075"/>
    </source>
</evidence>
<accession>A0ABR4Z7Q7</accession>
<organism evidence="9 10">
    <name type="scientific">Nocardia vulneris</name>
    <dbReference type="NCBI Taxonomy" id="1141657"/>
    <lineage>
        <taxon>Bacteria</taxon>
        <taxon>Bacillati</taxon>
        <taxon>Actinomycetota</taxon>
        <taxon>Actinomycetes</taxon>
        <taxon>Mycobacteriales</taxon>
        <taxon>Nocardiaceae</taxon>
        <taxon>Nocardia</taxon>
    </lineage>
</organism>
<evidence type="ECO:0000256" key="3">
    <source>
        <dbReference type="ARBA" id="ARBA00022553"/>
    </source>
</evidence>
<gene>
    <name evidence="7" type="primary">acpP</name>
    <name evidence="9" type="ORF">FG87_31385</name>
</gene>
<evidence type="ECO:0000256" key="6">
    <source>
        <dbReference type="ARBA" id="ARBA00023160"/>
    </source>
</evidence>
<keyword evidence="2 7" id="KW-0444">Lipid biosynthesis</keyword>
<evidence type="ECO:0000256" key="2">
    <source>
        <dbReference type="ARBA" id="ARBA00022516"/>
    </source>
</evidence>
<comment type="similarity">
    <text evidence="7">Belongs to the acyl carrier protein (ACP) family.</text>
</comment>
<keyword evidence="3 7" id="KW-0597">Phosphoprotein</keyword>
<comment type="pathway">
    <text evidence="7">Lipid metabolism; fatty acid biosynthesis.</text>
</comment>
<comment type="subcellular location">
    <subcellularLocation>
        <location evidence="7">Cytoplasm</location>
    </subcellularLocation>
</comment>
<dbReference type="InterPro" id="IPR009081">
    <property type="entry name" value="PP-bd_ACP"/>
</dbReference>
<evidence type="ECO:0000256" key="7">
    <source>
        <dbReference type="HAMAP-Rule" id="MF_01217"/>
    </source>
</evidence>
<evidence type="ECO:0000256" key="1">
    <source>
        <dbReference type="ARBA" id="ARBA00022450"/>
    </source>
</evidence>
<evidence type="ECO:0000313" key="10">
    <source>
        <dbReference type="Proteomes" id="UP000031364"/>
    </source>
</evidence>
<dbReference type="PROSITE" id="PS00012">
    <property type="entry name" value="PHOSPHOPANTETHEINE"/>
    <property type="match status" value="1"/>
</dbReference>
<proteinExistence type="inferred from homology"/>
<reference evidence="9 10" key="1">
    <citation type="journal article" date="2014" name="Int. J. Syst. Evol. Microbiol.">
        <title>Nocardia vulneris sp. nov., isolated from wounds of human patients in North America.</title>
        <authorList>
            <person name="Lasker B.A."/>
            <person name="Bell M."/>
            <person name="Klenk H.P."/>
            <person name="Sproer C."/>
            <person name="Schumann C."/>
            <person name="Schumann P."/>
            <person name="Brown J.M."/>
        </authorList>
    </citation>
    <scope>NUCLEOTIDE SEQUENCE [LARGE SCALE GENOMIC DNA]</scope>
    <source>
        <strain evidence="9 10">W9851</strain>
    </source>
</reference>
<keyword evidence="6 7" id="KW-0275">Fatty acid biosynthesis</keyword>
<dbReference type="InterPro" id="IPR036736">
    <property type="entry name" value="ACP-like_sf"/>
</dbReference>
<dbReference type="InterPro" id="IPR006162">
    <property type="entry name" value="Ppantetheine_attach_site"/>
</dbReference>
<feature type="domain" description="Carrier" evidence="8">
    <location>
        <begin position="4"/>
        <end position="80"/>
    </location>
</feature>
<keyword evidence="4 7" id="KW-0276">Fatty acid metabolism</keyword>
<dbReference type="PROSITE" id="PS50075">
    <property type="entry name" value="CARRIER"/>
    <property type="match status" value="1"/>
</dbReference>
<keyword evidence="7" id="KW-0963">Cytoplasm</keyword>
<sequence>MNRVEIEERVIALISETMALPIEEMSDPATNLREDLGMDSMDFVDLLVDLERHLGHRVDRELLVDIRTVGQVVDLVDDLAARRAQADAAEAIR</sequence>
<dbReference type="InterPro" id="IPR003231">
    <property type="entry name" value="ACP"/>
</dbReference>
<keyword evidence="1 7" id="KW-0596">Phosphopantetheine</keyword>
<keyword evidence="5 7" id="KW-0443">Lipid metabolism</keyword>
<evidence type="ECO:0000313" key="9">
    <source>
        <dbReference type="EMBL" id="KIA61390.1"/>
    </source>
</evidence>
<evidence type="ECO:0000256" key="4">
    <source>
        <dbReference type="ARBA" id="ARBA00022832"/>
    </source>
</evidence>
<dbReference type="Pfam" id="PF00550">
    <property type="entry name" value="PP-binding"/>
    <property type="match status" value="1"/>
</dbReference>
<dbReference type="SUPFAM" id="SSF47336">
    <property type="entry name" value="ACP-like"/>
    <property type="match status" value="1"/>
</dbReference>
<name>A0ABR4Z7Q7_9NOCA</name>
<dbReference type="RefSeq" id="WP_043677732.1">
    <property type="nucleotide sequence ID" value="NZ_BDCI01000048.1"/>
</dbReference>
<comment type="PTM">
    <text evidence="7">4'-phosphopantetheine is transferred from CoA to a specific serine of apo-ACP by AcpS. This modification is essential for activity because fatty acids are bound in thioester linkage to the sulfhydryl of the prosthetic group.</text>
</comment>
<dbReference type="Proteomes" id="UP000031364">
    <property type="component" value="Unassembled WGS sequence"/>
</dbReference>
<comment type="caution">
    <text evidence="9">The sequence shown here is derived from an EMBL/GenBank/DDBJ whole genome shotgun (WGS) entry which is preliminary data.</text>
</comment>
<evidence type="ECO:0000256" key="5">
    <source>
        <dbReference type="ARBA" id="ARBA00023098"/>
    </source>
</evidence>
<dbReference type="Gene3D" id="1.10.1200.10">
    <property type="entry name" value="ACP-like"/>
    <property type="match status" value="1"/>
</dbReference>
<comment type="function">
    <text evidence="7">Carrier of the growing fatty acid chain in fatty acid biosynthesis.</text>
</comment>
<dbReference type="HAMAP" id="MF_01217">
    <property type="entry name" value="Acyl_carrier"/>
    <property type="match status" value="1"/>
</dbReference>
<dbReference type="EMBL" id="JNFP01000046">
    <property type="protein sequence ID" value="KIA61390.1"/>
    <property type="molecule type" value="Genomic_DNA"/>
</dbReference>
<feature type="modified residue" description="O-(pantetheine 4'-phosphoryl)serine" evidence="7">
    <location>
        <position position="40"/>
    </location>
</feature>